<dbReference type="OrthoDB" id="271881at2759"/>
<feature type="compositionally biased region" description="Basic and acidic residues" evidence="5">
    <location>
        <begin position="110"/>
        <end position="121"/>
    </location>
</feature>
<evidence type="ECO:0000313" key="11">
    <source>
        <dbReference type="Proteomes" id="UP000572817"/>
    </source>
</evidence>
<dbReference type="FunFam" id="1.20.940.10:FF:000008">
    <property type="entry name" value="Related to potassium channel regulatory factor"/>
    <property type="match status" value="1"/>
</dbReference>
<proteinExistence type="inferred from homology"/>
<sequence>MDFAKLMSAQIEKSKSSTPPGDSSNKKYLKRSEVEAQRQAAYLAEQKKAEEERLARAEKKRKLEEEEQERELERQEKKRRLAEQSRKLREEEEQAAERERRKRLGLPELPPKDNQGEKEETPLPDGEQDIPDEELLEKLRALDEPARLFGETHRQRLKRYKRLTGQSAAAKMYEGPIPTTLELVPGGQMLVPGTLPKDAEGKQFLARQLGSYFNMVLREWEIALAQRPEEVQTSFQGKQAYNAMLQAKENLRPLFRKLEKNEVEDSVLEAVVEIVKAAQDRRYVDANDGYLRLSIGKAAWPIGVTMVGIHERSAREKLHESDKATAHIMSDETTRKYLQSIKRSFSSLPTQESYFTYDDPEKAGNAEQSPVDHDIHFRPGIGADGSDTYMPRAVIYDLKGAFGSMRKINALYEPEDVGDVALWPGSTITHRAPTIPPGAYQQALDSGLQPPALTKETVRYWSDYSRVYYHPKSLVQLHEYELQSQLMPFQDWSVGEDLFADLDREHDLLDRDLRPFVEECDQLQGLQVMSSVDDAWGGFAGRYVERLRDEFGKLSVWVWGLEEEEKKARDQKLRQITNHALTLHALAPTSSAYIPLASVPRPSPSLKSTYLDESCDPSSRWHTSALQAAAIESATLPSRMRGGAARASLAQMEAVFNNGGNRRIVEARMSVAEADGLAKALEEKVEKQRDAATTNKGTGLKETYDQLDDDDDERGAFDYDLSRLGPEGQMMQQQGRRGGAGKRVALFGRSEALRGAWEALEDLEAQNRRARDRFSGARLVQRHGVEAPLFPLLDSYPRVFTCGKKEGGMAVRTSLETSSRVSERLRAMGGLVGRLVGVDQREELANGLKTLAEEYEEGWDSGLEDSEDDDE</sequence>
<organism evidence="10 11">
    <name type="scientific">Botryosphaeria dothidea</name>
    <dbReference type="NCBI Taxonomy" id="55169"/>
    <lineage>
        <taxon>Eukaryota</taxon>
        <taxon>Fungi</taxon>
        <taxon>Dikarya</taxon>
        <taxon>Ascomycota</taxon>
        <taxon>Pezizomycotina</taxon>
        <taxon>Dothideomycetes</taxon>
        <taxon>Dothideomycetes incertae sedis</taxon>
        <taxon>Botryosphaeriales</taxon>
        <taxon>Botryosphaeriaceae</taxon>
        <taxon>Botryosphaeria</taxon>
    </lineage>
</organism>
<dbReference type="InterPro" id="IPR036285">
    <property type="entry name" value="PRP4-like_sf"/>
</dbReference>
<dbReference type="Pfam" id="PF02840">
    <property type="entry name" value="Prp18"/>
    <property type="match status" value="1"/>
</dbReference>
<dbReference type="GO" id="GO:0007005">
    <property type="term" value="P:mitochondrion organization"/>
    <property type="evidence" value="ECO:0007669"/>
    <property type="project" value="InterPro"/>
</dbReference>
<feature type="region of interest" description="Disordered" evidence="5">
    <location>
        <begin position="356"/>
        <end position="375"/>
    </location>
</feature>
<evidence type="ECO:0000259" key="9">
    <source>
        <dbReference type="Pfam" id="PF14881"/>
    </source>
</evidence>
<dbReference type="Gene3D" id="3.40.50.1440">
    <property type="entry name" value="Tubulin/FtsZ, GTPase domain"/>
    <property type="match status" value="1"/>
</dbReference>
<dbReference type="InterPro" id="IPR004098">
    <property type="entry name" value="Prp18"/>
</dbReference>
<evidence type="ECO:0000256" key="5">
    <source>
        <dbReference type="SAM" id="MobiDB-lite"/>
    </source>
</evidence>
<feature type="compositionally biased region" description="Basic and acidic residues" evidence="5">
    <location>
        <begin position="45"/>
        <end position="64"/>
    </location>
</feature>
<protein>
    <submittedName>
        <fullName evidence="10">Tubulin nucleotide-binding domain-like protein</fullName>
    </submittedName>
</protein>
<dbReference type="Gene3D" id="4.10.280.110">
    <property type="entry name" value="Pre-mRNA processing factor 4 domain"/>
    <property type="match status" value="1"/>
</dbReference>
<feature type="compositionally biased region" description="Basic and acidic residues" evidence="5">
    <location>
        <begin position="71"/>
        <end position="99"/>
    </location>
</feature>
<dbReference type="Proteomes" id="UP000572817">
    <property type="component" value="Unassembled WGS sequence"/>
</dbReference>
<dbReference type="Pfam" id="PF14881">
    <property type="entry name" value="Tubulin_3"/>
    <property type="match status" value="1"/>
</dbReference>
<accession>A0A8H4MZY8</accession>
<dbReference type="SUPFAM" id="SSF52490">
    <property type="entry name" value="Tubulin nucleotide-binding domain-like"/>
    <property type="match status" value="1"/>
</dbReference>
<dbReference type="InterPro" id="IPR049942">
    <property type="entry name" value="DML1/Misato"/>
</dbReference>
<dbReference type="InterPro" id="IPR036525">
    <property type="entry name" value="Tubulin/FtsZ_GTPase_sf"/>
</dbReference>
<dbReference type="AlphaFoldDB" id="A0A8H4MZY8"/>
<dbReference type="Pfam" id="PF10644">
    <property type="entry name" value="Misat_Tub_SegII"/>
    <property type="match status" value="1"/>
</dbReference>
<feature type="domain" description="Misato Segment II tubulin-like" evidence="8">
    <location>
        <begin position="350"/>
        <end position="445"/>
    </location>
</feature>
<dbReference type="PANTHER" id="PTHR13391">
    <property type="entry name" value="MITOCHONDRIAL DISTRIBUTION REGULATOR MISATO"/>
    <property type="match status" value="1"/>
</dbReference>
<dbReference type="GO" id="GO:0005681">
    <property type="term" value="C:spliceosomal complex"/>
    <property type="evidence" value="ECO:0007669"/>
    <property type="project" value="InterPro"/>
</dbReference>
<dbReference type="InterPro" id="IPR029209">
    <property type="entry name" value="DML1/Misato_tubulin"/>
</dbReference>
<dbReference type="GO" id="GO:0008380">
    <property type="term" value="P:RNA splicing"/>
    <property type="evidence" value="ECO:0007669"/>
    <property type="project" value="InterPro"/>
</dbReference>
<comment type="similarity">
    <text evidence="3">Belongs to the misato family.</text>
</comment>
<evidence type="ECO:0000256" key="1">
    <source>
        <dbReference type="ARBA" id="ARBA00003757"/>
    </source>
</evidence>
<evidence type="ECO:0000256" key="4">
    <source>
        <dbReference type="ARBA" id="ARBA00023128"/>
    </source>
</evidence>
<dbReference type="Gene3D" id="1.20.940.10">
    <property type="entry name" value="Functional domain of the splicing factor Prp18"/>
    <property type="match status" value="1"/>
</dbReference>
<dbReference type="EMBL" id="WWBZ02000051">
    <property type="protein sequence ID" value="KAF4303775.1"/>
    <property type="molecule type" value="Genomic_DNA"/>
</dbReference>
<dbReference type="Pfam" id="PF08799">
    <property type="entry name" value="PRP4"/>
    <property type="match status" value="1"/>
</dbReference>
<keyword evidence="4" id="KW-0496">Mitochondrion</keyword>
<dbReference type="SUPFAM" id="SSF158230">
    <property type="entry name" value="PRP4-like"/>
    <property type="match status" value="1"/>
</dbReference>
<keyword evidence="11" id="KW-1185">Reference proteome</keyword>
<dbReference type="SUPFAM" id="SSF47938">
    <property type="entry name" value="Functional domain of the splicing factor Prp18"/>
    <property type="match status" value="1"/>
</dbReference>
<feature type="region of interest" description="Disordered" evidence="5">
    <location>
        <begin position="1"/>
        <end position="130"/>
    </location>
</feature>
<dbReference type="InterPro" id="IPR019605">
    <property type="entry name" value="Misato_II_tubulin-like"/>
</dbReference>
<evidence type="ECO:0000313" key="10">
    <source>
        <dbReference type="EMBL" id="KAF4303775.1"/>
    </source>
</evidence>
<feature type="compositionally biased region" description="Basic and acidic residues" evidence="5">
    <location>
        <begin position="359"/>
        <end position="375"/>
    </location>
</feature>
<dbReference type="InterPro" id="IPR014906">
    <property type="entry name" value="PRP4-like"/>
</dbReference>
<dbReference type="GO" id="GO:0005739">
    <property type="term" value="C:mitochondrion"/>
    <property type="evidence" value="ECO:0007669"/>
    <property type="project" value="UniProtKB-SubCell"/>
</dbReference>
<evidence type="ECO:0000259" key="8">
    <source>
        <dbReference type="Pfam" id="PF10644"/>
    </source>
</evidence>
<evidence type="ECO:0000256" key="3">
    <source>
        <dbReference type="ARBA" id="ARBA00008507"/>
    </source>
</evidence>
<feature type="domain" description="Pre-mRNA processing factor 4 (PRP4)-like" evidence="7">
    <location>
        <begin position="137"/>
        <end position="163"/>
    </location>
</feature>
<evidence type="ECO:0000259" key="6">
    <source>
        <dbReference type="Pfam" id="PF02840"/>
    </source>
</evidence>
<evidence type="ECO:0000259" key="7">
    <source>
        <dbReference type="Pfam" id="PF08799"/>
    </source>
</evidence>
<feature type="region of interest" description="Disordered" evidence="5">
    <location>
        <begin position="686"/>
        <end position="712"/>
    </location>
</feature>
<comment type="caution">
    <text evidence="10">The sequence shown here is derived from an EMBL/GenBank/DDBJ whole genome shotgun (WGS) entry which is preliminary data.</text>
</comment>
<reference evidence="10" key="1">
    <citation type="submission" date="2020-04" db="EMBL/GenBank/DDBJ databases">
        <title>Genome Assembly and Annotation of Botryosphaeria dothidea sdau 11-99, a Latent Pathogen of Apple Fruit Ring Rot in China.</title>
        <authorList>
            <person name="Yu C."/>
            <person name="Diao Y."/>
            <person name="Lu Q."/>
            <person name="Zhao J."/>
            <person name="Cui S."/>
            <person name="Peng C."/>
            <person name="He B."/>
            <person name="Liu H."/>
        </authorList>
    </citation>
    <scope>NUCLEOTIDE SEQUENCE [LARGE SCALE GENOMIC DNA]</scope>
    <source>
        <strain evidence="10">Sdau11-99</strain>
    </source>
</reference>
<evidence type="ECO:0000256" key="2">
    <source>
        <dbReference type="ARBA" id="ARBA00004173"/>
    </source>
</evidence>
<dbReference type="PANTHER" id="PTHR13391:SF0">
    <property type="entry name" value="PROTEIN MISATO HOMOLOG 1"/>
    <property type="match status" value="1"/>
</dbReference>
<feature type="domain" description="DML1/Misato tubulin" evidence="9">
    <location>
        <begin position="450"/>
        <end position="640"/>
    </location>
</feature>
<name>A0A8H4MZY8_9PEZI</name>
<feature type="domain" description="Prp18" evidence="6">
    <location>
        <begin position="211"/>
        <end position="346"/>
    </location>
</feature>
<comment type="function">
    <text evidence="1">Involved in the partitioning of the mitochondrial organelle and mitochondrial DNA (mtDNA) inheritance.</text>
</comment>
<gene>
    <name evidence="10" type="ORF">GTA08_BOTSDO08109</name>
</gene>
<comment type="subcellular location">
    <subcellularLocation>
        <location evidence="2">Mitochondrion</location>
    </subcellularLocation>
</comment>